<dbReference type="UniPathway" id="UPA00557">
    <property type="reaction ID" value="UER00614"/>
</dbReference>
<dbReference type="InterPro" id="IPR000374">
    <property type="entry name" value="PC_trans"/>
</dbReference>
<sequence>MLKLRILTALVLLPVALAAIFLLSDTAFEVVICGLLMLSAWEWGTLMGGLKRRLRTIYGVVSIAIVAAVMAPSLSGNHWQGAQLTDWFVIALWAAMGWWSIALALVLIYPSAQPLWRSWPAKALIGWLTLIPWGLAMIALRSIPSEQAHAGIALLLMSLLLVWAADTGGYMFGKRFGKTKLLPKVSPGKTVEGLLGGLALASLIVVGGLWYFPAASDNLAIYLLFCYLSVIAGVLGDLVESMLKRDAGIKDSGKILPGHGGILDRVDSLTAAVPVFTLGAIYWAV</sequence>
<comment type="pathway">
    <text evidence="4">Lipid metabolism.</text>
</comment>
<feature type="transmembrane region" description="Helical" evidence="19">
    <location>
        <begin position="28"/>
        <end position="50"/>
    </location>
</feature>
<dbReference type="GO" id="GO:0004605">
    <property type="term" value="F:phosphatidate cytidylyltransferase activity"/>
    <property type="evidence" value="ECO:0007669"/>
    <property type="project" value="UniProtKB-EC"/>
</dbReference>
<keyword evidence="12 18" id="KW-0548">Nucleotidyltransferase</keyword>
<dbReference type="AlphaFoldDB" id="A0A8J2UAH1"/>
<evidence type="ECO:0000256" key="13">
    <source>
        <dbReference type="ARBA" id="ARBA00022989"/>
    </source>
</evidence>
<feature type="transmembrane region" description="Helical" evidence="19">
    <location>
        <begin position="57"/>
        <end position="75"/>
    </location>
</feature>
<evidence type="ECO:0000256" key="15">
    <source>
        <dbReference type="ARBA" id="ARBA00023136"/>
    </source>
</evidence>
<evidence type="ECO:0000256" key="17">
    <source>
        <dbReference type="ARBA" id="ARBA00023264"/>
    </source>
</evidence>
<dbReference type="OrthoDB" id="9799199at2"/>
<keyword evidence="10 18" id="KW-0808">Transferase</keyword>
<evidence type="ECO:0000256" key="16">
    <source>
        <dbReference type="ARBA" id="ARBA00023209"/>
    </source>
</evidence>
<evidence type="ECO:0000313" key="20">
    <source>
        <dbReference type="EMBL" id="GGA89227.1"/>
    </source>
</evidence>
<name>A0A8J2UAH1_9GAMM</name>
<dbReference type="Pfam" id="PF01148">
    <property type="entry name" value="CTP_transf_1"/>
    <property type="match status" value="1"/>
</dbReference>
<evidence type="ECO:0000256" key="9">
    <source>
        <dbReference type="ARBA" id="ARBA00022516"/>
    </source>
</evidence>
<keyword evidence="14" id="KW-0443">Lipid metabolism</keyword>
<proteinExistence type="inferred from homology"/>
<accession>A0A8J2UAH1</accession>
<dbReference type="PANTHER" id="PTHR46382:SF1">
    <property type="entry name" value="PHOSPHATIDATE CYTIDYLYLTRANSFERASE"/>
    <property type="match status" value="1"/>
</dbReference>
<evidence type="ECO:0000256" key="3">
    <source>
        <dbReference type="ARBA" id="ARBA00005119"/>
    </source>
</evidence>
<keyword evidence="13 19" id="KW-1133">Transmembrane helix</keyword>
<dbReference type="PANTHER" id="PTHR46382">
    <property type="entry name" value="PHOSPHATIDATE CYTIDYLYLTRANSFERASE"/>
    <property type="match status" value="1"/>
</dbReference>
<evidence type="ECO:0000256" key="5">
    <source>
        <dbReference type="ARBA" id="ARBA00010185"/>
    </source>
</evidence>
<feature type="transmembrane region" description="Helical" evidence="19">
    <location>
        <begin position="152"/>
        <end position="172"/>
    </location>
</feature>
<evidence type="ECO:0000313" key="21">
    <source>
        <dbReference type="Proteomes" id="UP000619743"/>
    </source>
</evidence>
<evidence type="ECO:0000256" key="10">
    <source>
        <dbReference type="ARBA" id="ARBA00022679"/>
    </source>
</evidence>
<comment type="pathway">
    <text evidence="3 18">Phospholipid metabolism; CDP-diacylglycerol biosynthesis; CDP-diacylglycerol from sn-glycerol 3-phosphate: step 3/3.</text>
</comment>
<comment type="caution">
    <text evidence="20">The sequence shown here is derived from an EMBL/GenBank/DDBJ whole genome shotgun (WGS) entry which is preliminary data.</text>
</comment>
<keyword evidence="8" id="KW-1003">Cell membrane</keyword>
<evidence type="ECO:0000256" key="2">
    <source>
        <dbReference type="ARBA" id="ARBA00004651"/>
    </source>
</evidence>
<dbReference type="PROSITE" id="PS01315">
    <property type="entry name" value="CDS"/>
    <property type="match status" value="1"/>
</dbReference>
<comment type="subcellular location">
    <subcellularLocation>
        <location evidence="2">Cell membrane</location>
        <topology evidence="2">Multi-pass membrane protein</topology>
    </subcellularLocation>
</comment>
<organism evidence="20 21">
    <name type="scientific">Neiella marina</name>
    <dbReference type="NCBI Taxonomy" id="508461"/>
    <lineage>
        <taxon>Bacteria</taxon>
        <taxon>Pseudomonadati</taxon>
        <taxon>Pseudomonadota</taxon>
        <taxon>Gammaproteobacteria</taxon>
        <taxon>Alteromonadales</taxon>
        <taxon>Echinimonadaceae</taxon>
        <taxon>Neiella</taxon>
    </lineage>
</organism>
<evidence type="ECO:0000256" key="4">
    <source>
        <dbReference type="ARBA" id="ARBA00005189"/>
    </source>
</evidence>
<keyword evidence="11 18" id="KW-0812">Transmembrane</keyword>
<evidence type="ECO:0000256" key="7">
    <source>
        <dbReference type="ARBA" id="ARBA00019373"/>
    </source>
</evidence>
<evidence type="ECO:0000256" key="12">
    <source>
        <dbReference type="ARBA" id="ARBA00022695"/>
    </source>
</evidence>
<feature type="transmembrane region" description="Helical" evidence="19">
    <location>
        <begin position="219"/>
        <end position="239"/>
    </location>
</feature>
<keyword evidence="21" id="KW-1185">Reference proteome</keyword>
<feature type="transmembrane region" description="Helical" evidence="19">
    <location>
        <begin position="121"/>
        <end position="140"/>
    </location>
</feature>
<keyword evidence="17" id="KW-1208">Phospholipid metabolism</keyword>
<feature type="transmembrane region" description="Helical" evidence="19">
    <location>
        <begin position="193"/>
        <end position="213"/>
    </location>
</feature>
<evidence type="ECO:0000256" key="18">
    <source>
        <dbReference type="RuleBase" id="RU003938"/>
    </source>
</evidence>
<dbReference type="Proteomes" id="UP000619743">
    <property type="component" value="Unassembled WGS sequence"/>
</dbReference>
<evidence type="ECO:0000256" key="19">
    <source>
        <dbReference type="SAM" id="Phobius"/>
    </source>
</evidence>
<evidence type="ECO:0000256" key="8">
    <source>
        <dbReference type="ARBA" id="ARBA00022475"/>
    </source>
</evidence>
<keyword evidence="15 19" id="KW-0472">Membrane</keyword>
<keyword evidence="16" id="KW-0594">Phospholipid biosynthesis</keyword>
<keyword evidence="9" id="KW-0444">Lipid biosynthesis</keyword>
<reference evidence="21" key="1">
    <citation type="journal article" date="2019" name="Int. J. Syst. Evol. Microbiol.">
        <title>The Global Catalogue of Microorganisms (GCM) 10K type strain sequencing project: providing services to taxonomists for standard genome sequencing and annotation.</title>
        <authorList>
            <consortium name="The Broad Institute Genomics Platform"/>
            <consortium name="The Broad Institute Genome Sequencing Center for Infectious Disease"/>
            <person name="Wu L."/>
            <person name="Ma J."/>
        </authorList>
    </citation>
    <scope>NUCLEOTIDE SEQUENCE [LARGE SCALE GENOMIC DNA]</scope>
    <source>
        <strain evidence="21">CGMCC 1.10130</strain>
    </source>
</reference>
<dbReference type="EC" id="2.7.7.41" evidence="6 18"/>
<dbReference type="EMBL" id="BMDX01000027">
    <property type="protein sequence ID" value="GGA89227.1"/>
    <property type="molecule type" value="Genomic_DNA"/>
</dbReference>
<evidence type="ECO:0000256" key="6">
    <source>
        <dbReference type="ARBA" id="ARBA00012487"/>
    </source>
</evidence>
<feature type="transmembrane region" description="Helical" evidence="19">
    <location>
        <begin position="87"/>
        <end position="109"/>
    </location>
</feature>
<evidence type="ECO:0000256" key="1">
    <source>
        <dbReference type="ARBA" id="ARBA00001698"/>
    </source>
</evidence>
<dbReference type="RefSeq" id="WP_087506383.1">
    <property type="nucleotide sequence ID" value="NZ_BMDX01000027.1"/>
</dbReference>
<dbReference type="GO" id="GO:0016024">
    <property type="term" value="P:CDP-diacylglycerol biosynthetic process"/>
    <property type="evidence" value="ECO:0007669"/>
    <property type="project" value="UniProtKB-UniPathway"/>
</dbReference>
<evidence type="ECO:0000256" key="11">
    <source>
        <dbReference type="ARBA" id="ARBA00022692"/>
    </source>
</evidence>
<evidence type="ECO:0000256" key="14">
    <source>
        <dbReference type="ARBA" id="ARBA00023098"/>
    </source>
</evidence>
<gene>
    <name evidence="20" type="primary">cdsA</name>
    <name evidence="20" type="ORF">GCM10011369_34260</name>
</gene>
<comment type="catalytic activity">
    <reaction evidence="1 18">
        <text>a 1,2-diacyl-sn-glycero-3-phosphate + CTP + H(+) = a CDP-1,2-diacyl-sn-glycerol + diphosphate</text>
        <dbReference type="Rhea" id="RHEA:16229"/>
        <dbReference type="ChEBI" id="CHEBI:15378"/>
        <dbReference type="ChEBI" id="CHEBI:33019"/>
        <dbReference type="ChEBI" id="CHEBI:37563"/>
        <dbReference type="ChEBI" id="CHEBI:58332"/>
        <dbReference type="ChEBI" id="CHEBI:58608"/>
        <dbReference type="EC" id="2.7.7.41"/>
    </reaction>
</comment>
<comment type="similarity">
    <text evidence="5 18">Belongs to the CDS family.</text>
</comment>
<protein>
    <recommendedName>
        <fullName evidence="7 18">Phosphatidate cytidylyltransferase</fullName>
        <ecNumber evidence="6 18">2.7.7.41</ecNumber>
    </recommendedName>
</protein>
<dbReference type="GO" id="GO:0005886">
    <property type="term" value="C:plasma membrane"/>
    <property type="evidence" value="ECO:0007669"/>
    <property type="project" value="UniProtKB-SubCell"/>
</dbReference>